<organism evidence="2 3">
    <name type="scientific">Champsocephalus esox</name>
    <name type="common">pike icefish</name>
    <dbReference type="NCBI Taxonomy" id="159716"/>
    <lineage>
        <taxon>Eukaryota</taxon>
        <taxon>Metazoa</taxon>
        <taxon>Chordata</taxon>
        <taxon>Craniata</taxon>
        <taxon>Vertebrata</taxon>
        <taxon>Euteleostomi</taxon>
        <taxon>Actinopterygii</taxon>
        <taxon>Neopterygii</taxon>
        <taxon>Teleostei</taxon>
        <taxon>Neoteleostei</taxon>
        <taxon>Acanthomorphata</taxon>
        <taxon>Eupercaria</taxon>
        <taxon>Perciformes</taxon>
        <taxon>Notothenioidei</taxon>
        <taxon>Channichthyidae</taxon>
        <taxon>Champsocephalus</taxon>
    </lineage>
</organism>
<accession>A0AAN8BL74</accession>
<keyword evidence="3" id="KW-1185">Reference proteome</keyword>
<evidence type="ECO:0000256" key="1">
    <source>
        <dbReference type="SAM" id="MobiDB-lite"/>
    </source>
</evidence>
<name>A0AAN8BL74_9TELE</name>
<comment type="caution">
    <text evidence="2">The sequence shown here is derived from an EMBL/GenBank/DDBJ whole genome shotgun (WGS) entry which is preliminary data.</text>
</comment>
<dbReference type="AlphaFoldDB" id="A0AAN8BL74"/>
<evidence type="ECO:0000313" key="2">
    <source>
        <dbReference type="EMBL" id="KAK5886936.1"/>
    </source>
</evidence>
<reference evidence="2 3" key="1">
    <citation type="journal article" date="2023" name="Mol. Biol. Evol.">
        <title>Genomics of Secondarily Temperate Adaptation in the Only Non-Antarctic Icefish.</title>
        <authorList>
            <person name="Rivera-Colon A.G."/>
            <person name="Rayamajhi N."/>
            <person name="Minhas B.F."/>
            <person name="Madrigal G."/>
            <person name="Bilyk K.T."/>
            <person name="Yoon V."/>
            <person name="Hune M."/>
            <person name="Gregory S."/>
            <person name="Cheng C.H.C."/>
            <person name="Catchen J.M."/>
        </authorList>
    </citation>
    <scope>NUCLEOTIDE SEQUENCE [LARGE SCALE GENOMIC DNA]</scope>
    <source>
        <strain evidence="2">JC2023a</strain>
    </source>
</reference>
<feature type="compositionally biased region" description="Low complexity" evidence="1">
    <location>
        <begin position="26"/>
        <end position="38"/>
    </location>
</feature>
<dbReference type="Proteomes" id="UP001335648">
    <property type="component" value="Unassembled WGS sequence"/>
</dbReference>
<proteinExistence type="predicted"/>
<feature type="region of interest" description="Disordered" evidence="1">
    <location>
        <begin position="16"/>
        <end position="40"/>
    </location>
</feature>
<gene>
    <name evidence="2" type="ORF">CesoFtcFv8_017917</name>
</gene>
<dbReference type="EMBL" id="JAULUE010002059">
    <property type="protein sequence ID" value="KAK5886936.1"/>
    <property type="molecule type" value="Genomic_DNA"/>
</dbReference>
<evidence type="ECO:0000313" key="3">
    <source>
        <dbReference type="Proteomes" id="UP001335648"/>
    </source>
</evidence>
<protein>
    <submittedName>
        <fullName evidence="2">Uncharacterized protein</fullName>
    </submittedName>
</protein>
<sequence>MSASVLTDSDECQGRIYQKHLRPSTRTKQSQTTAQTAAPVLPRRWSRADTWWLDLAAAQQLQESTA</sequence>